<evidence type="ECO:0000256" key="6">
    <source>
        <dbReference type="ARBA" id="ARBA00023136"/>
    </source>
</evidence>
<keyword evidence="5 8" id="KW-0732">Signal</keyword>
<evidence type="ECO:0000256" key="5">
    <source>
        <dbReference type="ARBA" id="ARBA00022729"/>
    </source>
</evidence>
<evidence type="ECO:0000256" key="4">
    <source>
        <dbReference type="ARBA" id="ARBA00022692"/>
    </source>
</evidence>
<comment type="subcellular location">
    <subcellularLocation>
        <location evidence="1">Cell outer membrane</location>
        <topology evidence="1">Multi-pass membrane protein</topology>
    </subcellularLocation>
</comment>
<evidence type="ECO:0000256" key="3">
    <source>
        <dbReference type="ARBA" id="ARBA00022452"/>
    </source>
</evidence>
<keyword evidence="3" id="KW-1134">Transmembrane beta strand</keyword>
<dbReference type="PANTHER" id="PTHR35093">
    <property type="entry name" value="OUTER MEMBRANE PROTEIN NMB0088-RELATED"/>
    <property type="match status" value="1"/>
</dbReference>
<dbReference type="RefSeq" id="WP_244643089.1">
    <property type="nucleotide sequence ID" value="NZ_BNCG01000009.1"/>
</dbReference>
<reference evidence="10" key="1">
    <citation type="journal article" date="2019" name="Int. J. Syst. Evol. Microbiol.">
        <title>The Global Catalogue of Microorganisms (GCM) 10K type strain sequencing project: providing services to taxonomists for standard genome sequencing and annotation.</title>
        <authorList>
            <consortium name="The Broad Institute Genomics Platform"/>
            <consortium name="The Broad Institute Genome Sequencing Center for Infectious Disease"/>
            <person name="Wu L."/>
            <person name="Ma J."/>
        </authorList>
    </citation>
    <scope>NUCLEOTIDE SEQUENCE [LARGE SCALE GENOMIC DNA]</scope>
    <source>
        <strain evidence="10">KCTC 42282</strain>
    </source>
</reference>
<comment type="similarity">
    <text evidence="2">Belongs to the OmpP1/FadL family.</text>
</comment>
<name>A0ABV7UHW6_9HYPH</name>
<evidence type="ECO:0000256" key="2">
    <source>
        <dbReference type="ARBA" id="ARBA00008163"/>
    </source>
</evidence>
<keyword evidence="7" id="KW-0998">Cell outer membrane</keyword>
<dbReference type="SUPFAM" id="SSF56935">
    <property type="entry name" value="Porins"/>
    <property type="match status" value="1"/>
</dbReference>
<evidence type="ECO:0000256" key="1">
    <source>
        <dbReference type="ARBA" id="ARBA00004571"/>
    </source>
</evidence>
<evidence type="ECO:0000256" key="8">
    <source>
        <dbReference type="SAM" id="SignalP"/>
    </source>
</evidence>
<protein>
    <submittedName>
        <fullName evidence="9">OmpP1/FadL family transporter</fullName>
    </submittedName>
</protein>
<evidence type="ECO:0000313" key="9">
    <source>
        <dbReference type="EMBL" id="MFC3638118.1"/>
    </source>
</evidence>
<keyword evidence="4" id="KW-0812">Transmembrane</keyword>
<keyword evidence="10" id="KW-1185">Reference proteome</keyword>
<organism evidence="9 10">
    <name type="scientific">Camelimonas fluminis</name>
    <dbReference type="NCBI Taxonomy" id="1576911"/>
    <lineage>
        <taxon>Bacteria</taxon>
        <taxon>Pseudomonadati</taxon>
        <taxon>Pseudomonadota</taxon>
        <taxon>Alphaproteobacteria</taxon>
        <taxon>Hyphomicrobiales</taxon>
        <taxon>Chelatococcaceae</taxon>
        <taxon>Camelimonas</taxon>
    </lineage>
</organism>
<accession>A0ABV7UHW6</accession>
<dbReference type="EMBL" id="JBHRYC010000058">
    <property type="protein sequence ID" value="MFC3638118.1"/>
    <property type="molecule type" value="Genomic_DNA"/>
</dbReference>
<proteinExistence type="inferred from homology"/>
<dbReference type="Pfam" id="PF03349">
    <property type="entry name" value="Toluene_X"/>
    <property type="match status" value="1"/>
</dbReference>
<keyword evidence="6" id="KW-0472">Membrane</keyword>
<feature type="chain" id="PRO_5047538967" evidence="8">
    <location>
        <begin position="34"/>
        <end position="430"/>
    </location>
</feature>
<dbReference type="Proteomes" id="UP001595704">
    <property type="component" value="Unassembled WGS sequence"/>
</dbReference>
<feature type="signal peptide" evidence="8">
    <location>
        <begin position="1"/>
        <end position="33"/>
    </location>
</feature>
<sequence>MTSIRQPARRGLRMHALLFAGCAMFAASGAATAGGFALREQSAAGLGLSFAGVAAGGAGLSSGYWNPAIITGFGGFNTASSYTAIAPYANITADPATPTWALGPGRDISLSGVLGSSVAAYQINDRVWIGVSAGAPFGLSTKSDYTWSGQVYGRTSRVIGLSVSPMVAIKATDWLSFGAGVTAQYMDVRLTQAAGVAPLAAGVALDADGWGVGYMLGATITPGPNTTIGIGFRSAVHQDVKGSATGPFIPGAGPISLKAKAPLNTPEVLTVGVRQKLNAQWTVLAGFEWTNWSRLGYVPVRINGVVSEALSFAYKDGYMVSAGVEYAWSPQLTLRAGLGYEWSPVSNRVRDVRLPDTNRLSASIGLGWRLNEALSLDVSYAHLFAEPAPIRIVPGHPQYVGLPWVGSARAHVDIVSLGVNYRFGAPASIF</sequence>
<evidence type="ECO:0000256" key="7">
    <source>
        <dbReference type="ARBA" id="ARBA00023237"/>
    </source>
</evidence>
<gene>
    <name evidence="9" type="ORF">ACFONL_12175</name>
</gene>
<dbReference type="PANTHER" id="PTHR35093:SF8">
    <property type="entry name" value="OUTER MEMBRANE PROTEIN NMB0088-RELATED"/>
    <property type="match status" value="1"/>
</dbReference>
<dbReference type="InterPro" id="IPR005017">
    <property type="entry name" value="OMPP1/FadL/TodX"/>
</dbReference>
<comment type="caution">
    <text evidence="9">The sequence shown here is derived from an EMBL/GenBank/DDBJ whole genome shotgun (WGS) entry which is preliminary data.</text>
</comment>
<evidence type="ECO:0000313" key="10">
    <source>
        <dbReference type="Proteomes" id="UP001595704"/>
    </source>
</evidence>
<dbReference type="Gene3D" id="2.40.160.60">
    <property type="entry name" value="Outer membrane protein transport protein (OMPP1/FadL/TodX)"/>
    <property type="match status" value="1"/>
</dbReference>